<dbReference type="AlphaFoldDB" id="A0AAP4BNP2"/>
<gene>
    <name evidence="1" type="ORF">QPX42_00300</name>
</gene>
<accession>A0AAP4BNP2</accession>
<evidence type="ECO:0000313" key="1">
    <source>
        <dbReference type="EMBL" id="MDK4306007.1"/>
    </source>
</evidence>
<name>A0AAP4BNP2_9CORY</name>
<sequence>MTDKRKRFSADDIVDSLKQTGSSLRSVAGEFAENAAQNYHDRDAIGTAKNAARQTAQDFRGIDSFDDLKETGSKLWKRGKYLGSEFGSELRDAVAKTRHSEAVSEAKARLRKFPRRGKDADAAAKNRQPHIIEGEVVDIDGHKPD</sequence>
<organism evidence="1 2">
    <name type="scientific">Corynebacterium pseudodiphtheriticum</name>
    <dbReference type="NCBI Taxonomy" id="37637"/>
    <lineage>
        <taxon>Bacteria</taxon>
        <taxon>Bacillati</taxon>
        <taxon>Actinomycetota</taxon>
        <taxon>Actinomycetes</taxon>
        <taxon>Mycobacteriales</taxon>
        <taxon>Corynebacteriaceae</taxon>
        <taxon>Corynebacterium</taxon>
    </lineage>
</organism>
<evidence type="ECO:0000313" key="2">
    <source>
        <dbReference type="Proteomes" id="UP001224412"/>
    </source>
</evidence>
<reference evidence="1" key="1">
    <citation type="submission" date="2023-05" db="EMBL/GenBank/DDBJ databases">
        <title>Metabolic capabilities are highly conserved among human nasal-associated Corynebacterium species in pangenomic analyses.</title>
        <authorList>
            <person name="Tran T.H."/>
            <person name="Roberts A.Q."/>
            <person name="Escapa I.F."/>
            <person name="Gao W."/>
            <person name="Conlan S."/>
            <person name="Kong H."/>
            <person name="Segre J.A."/>
            <person name="Kelly M.S."/>
            <person name="Lemon K.P."/>
        </authorList>
    </citation>
    <scope>NUCLEOTIDE SEQUENCE</scope>
    <source>
        <strain evidence="1">KPL2773</strain>
    </source>
</reference>
<dbReference type="EMBL" id="JASNVH010000001">
    <property type="protein sequence ID" value="MDK4306007.1"/>
    <property type="molecule type" value="Genomic_DNA"/>
</dbReference>
<dbReference type="Proteomes" id="UP001224412">
    <property type="component" value="Unassembled WGS sequence"/>
</dbReference>
<protein>
    <submittedName>
        <fullName evidence="1">Uncharacterized protein</fullName>
    </submittedName>
</protein>
<dbReference type="RefSeq" id="WP_021352827.1">
    <property type="nucleotide sequence ID" value="NZ_JAKRDN010000001.1"/>
</dbReference>
<proteinExistence type="predicted"/>
<comment type="caution">
    <text evidence="1">The sequence shown here is derived from an EMBL/GenBank/DDBJ whole genome shotgun (WGS) entry which is preliminary data.</text>
</comment>